<evidence type="ECO:0000313" key="3">
    <source>
        <dbReference type="EMBL" id="EIW74353.1"/>
    </source>
</evidence>
<organism evidence="3 4">
    <name type="scientific">Coniophora puteana (strain RWD-64-598)</name>
    <name type="common">Brown rot fungus</name>
    <dbReference type="NCBI Taxonomy" id="741705"/>
    <lineage>
        <taxon>Eukaryota</taxon>
        <taxon>Fungi</taxon>
        <taxon>Dikarya</taxon>
        <taxon>Basidiomycota</taxon>
        <taxon>Agaricomycotina</taxon>
        <taxon>Agaricomycetes</taxon>
        <taxon>Agaricomycetidae</taxon>
        <taxon>Boletales</taxon>
        <taxon>Coniophorineae</taxon>
        <taxon>Coniophoraceae</taxon>
        <taxon>Coniophora</taxon>
    </lineage>
</organism>
<reference evidence="4" key="1">
    <citation type="journal article" date="2012" name="Science">
        <title>The Paleozoic origin of enzymatic lignin decomposition reconstructed from 31 fungal genomes.</title>
        <authorList>
            <person name="Floudas D."/>
            <person name="Binder M."/>
            <person name="Riley R."/>
            <person name="Barry K."/>
            <person name="Blanchette R.A."/>
            <person name="Henrissat B."/>
            <person name="Martinez A.T."/>
            <person name="Otillar R."/>
            <person name="Spatafora J.W."/>
            <person name="Yadav J.S."/>
            <person name="Aerts A."/>
            <person name="Benoit I."/>
            <person name="Boyd A."/>
            <person name="Carlson A."/>
            <person name="Copeland A."/>
            <person name="Coutinho P.M."/>
            <person name="de Vries R.P."/>
            <person name="Ferreira P."/>
            <person name="Findley K."/>
            <person name="Foster B."/>
            <person name="Gaskell J."/>
            <person name="Glotzer D."/>
            <person name="Gorecki P."/>
            <person name="Heitman J."/>
            <person name="Hesse C."/>
            <person name="Hori C."/>
            <person name="Igarashi K."/>
            <person name="Jurgens J.A."/>
            <person name="Kallen N."/>
            <person name="Kersten P."/>
            <person name="Kohler A."/>
            <person name="Kuees U."/>
            <person name="Kumar T.K.A."/>
            <person name="Kuo A."/>
            <person name="LaButti K."/>
            <person name="Larrondo L.F."/>
            <person name="Lindquist E."/>
            <person name="Ling A."/>
            <person name="Lombard V."/>
            <person name="Lucas S."/>
            <person name="Lundell T."/>
            <person name="Martin R."/>
            <person name="McLaughlin D.J."/>
            <person name="Morgenstern I."/>
            <person name="Morin E."/>
            <person name="Murat C."/>
            <person name="Nagy L.G."/>
            <person name="Nolan M."/>
            <person name="Ohm R.A."/>
            <person name="Patyshakuliyeva A."/>
            <person name="Rokas A."/>
            <person name="Ruiz-Duenas F.J."/>
            <person name="Sabat G."/>
            <person name="Salamov A."/>
            <person name="Samejima M."/>
            <person name="Schmutz J."/>
            <person name="Slot J.C."/>
            <person name="St John F."/>
            <person name="Stenlid J."/>
            <person name="Sun H."/>
            <person name="Sun S."/>
            <person name="Syed K."/>
            <person name="Tsang A."/>
            <person name="Wiebenga A."/>
            <person name="Young D."/>
            <person name="Pisabarro A."/>
            <person name="Eastwood D.C."/>
            <person name="Martin F."/>
            <person name="Cullen D."/>
            <person name="Grigoriev I.V."/>
            <person name="Hibbett D.S."/>
        </authorList>
    </citation>
    <scope>NUCLEOTIDE SEQUENCE [LARGE SCALE GENOMIC DNA]</scope>
    <source>
        <strain evidence="4">RWD-64-598 SS2</strain>
    </source>
</reference>
<feature type="compositionally biased region" description="Pro residues" evidence="1">
    <location>
        <begin position="284"/>
        <end position="318"/>
    </location>
</feature>
<dbReference type="Proteomes" id="UP000053558">
    <property type="component" value="Unassembled WGS sequence"/>
</dbReference>
<sequence>MDTRTLMIMALPLTFWRAFVSSSLGPSSIAAGARESPVIYTREARHERPQHPSMPLREREHGRDRDRDRDSQANESASASLRNASPPAPALSLSRQPKSRFSQVSAQTPSLPLGVDAPLDRDGRERNKDRSSKYFERDAAPHQRYREREYEKEDLLDRERGIARGRRERTPEDAAMISMSKGRPSNRPRHDKRPSISRSASEDWERSPRPRSRSPVPPPALTLTMPLLSSASDAQRSAPVPAPSLGFGHGYGPNANAAGGRRPPLPPQNDSYISGSRHNNDVAPPLPLPFPPPQFGSDVHPPPAGPRHPRPPFPPQFPPDSAKFAEFQGTGRPNVSVPMPGAGASVGVGVPAPAPPVPPFVPRQRRPEYKPVDREKERREKEEREREERAKEGEKEREDGREVRRQQDDDMREFGRDRDRSSHYRAAGHVGEEMVVDVPSPLSASVSARAGAGARYERDREEDRYGRREREKERGRERDDRPYEEVVPKGPRAMAAPGLVPDVRDKSVPSDKSGHTGSAYEDRNGGRQPPLMRAQYAGPPPPPSLSVQVPGQEGYFPNGISPIETQPRRSAFAGDSGAPAPARKSSRFSASVTAEVGAAASQASWSNQSPVEKADVLAESPVTYQTSPTELRHAVPAKSVNPESKRSSRFGPPVQPLPELKPEREQSAAMNDRVWIPRQAPQDSPMSATEPQPLFQPSMSEIAARLGDRQRTVTPPPESRESSMASSWSAPMPMALPASLPPKPNVSPPPTPSPPEHSPAVSKRPLLIGDRDQGSLPDLKAGSGMYADRPQRGRRGSDSRGGGPARERRGYPANKEDAAVYAPKYQRNHQDWERDTSTATSASAAAPAGVHPDRLRLMGSMAPGGSAPMRPPRGEFNNGSRSRHPRVFAGDGGTPPMSSRISDKPALQDRLEDSGAYGNPYGHGRRTDRPSLVRGGSLLDRLSDPAPPSAVPSKRGRGDVFADDVADVDMVVNDGAGVGAGNGGAEGTKRARWKGANSGERGGGGGGGRGGRRASFTRRVQ</sequence>
<feature type="compositionally biased region" description="Low complexity" evidence="1">
    <location>
        <begin position="443"/>
        <end position="454"/>
    </location>
</feature>
<keyword evidence="2" id="KW-0732">Signal</keyword>
<feature type="compositionally biased region" description="Pro residues" evidence="1">
    <location>
        <begin position="739"/>
        <end position="757"/>
    </location>
</feature>
<feature type="compositionally biased region" description="Basic and acidic residues" evidence="1">
    <location>
        <begin position="118"/>
        <end position="162"/>
    </location>
</feature>
<dbReference type="RefSeq" id="XP_007775374.1">
    <property type="nucleotide sequence ID" value="XM_007777184.1"/>
</dbReference>
<feature type="region of interest" description="Disordered" evidence="1">
    <location>
        <begin position="973"/>
        <end position="1021"/>
    </location>
</feature>
<keyword evidence="4" id="KW-1185">Reference proteome</keyword>
<dbReference type="KEGG" id="cput:CONPUDRAFT_85851"/>
<feature type="region of interest" description="Disordered" evidence="1">
    <location>
        <begin position="42"/>
        <end position="959"/>
    </location>
</feature>
<feature type="signal peptide" evidence="2">
    <location>
        <begin position="1"/>
        <end position="18"/>
    </location>
</feature>
<dbReference type="EMBL" id="JH711592">
    <property type="protein sequence ID" value="EIW74353.1"/>
    <property type="molecule type" value="Genomic_DNA"/>
</dbReference>
<proteinExistence type="predicted"/>
<evidence type="ECO:0000256" key="2">
    <source>
        <dbReference type="SAM" id="SignalP"/>
    </source>
</evidence>
<feature type="compositionally biased region" description="Gly residues" evidence="1">
    <location>
        <begin position="976"/>
        <end position="986"/>
    </location>
</feature>
<feature type="compositionally biased region" description="Gly residues" evidence="1">
    <location>
        <begin position="1000"/>
        <end position="1009"/>
    </location>
</feature>
<feature type="compositionally biased region" description="Low complexity" evidence="1">
    <location>
        <begin position="722"/>
        <end position="738"/>
    </location>
</feature>
<name>R7SDV9_CONPW</name>
<feature type="compositionally biased region" description="Polar residues" evidence="1">
    <location>
        <begin position="73"/>
        <end position="83"/>
    </location>
</feature>
<feature type="compositionally biased region" description="Low complexity" evidence="1">
    <location>
        <begin position="337"/>
        <end position="351"/>
    </location>
</feature>
<feature type="compositionally biased region" description="Low complexity" evidence="1">
    <location>
        <begin position="837"/>
        <end position="846"/>
    </location>
</feature>
<feature type="compositionally biased region" description="Basic and acidic residues" evidence="1">
    <location>
        <begin position="42"/>
        <end position="72"/>
    </location>
</feature>
<feature type="compositionally biased region" description="Low complexity" evidence="1">
    <location>
        <begin position="598"/>
        <end position="609"/>
    </location>
</feature>
<feature type="compositionally biased region" description="Low complexity" evidence="1">
    <location>
        <begin position="221"/>
        <end position="232"/>
    </location>
</feature>
<feature type="compositionally biased region" description="Basic and acidic residues" evidence="1">
    <location>
        <begin position="455"/>
        <end position="487"/>
    </location>
</feature>
<dbReference type="GeneID" id="19211030"/>
<feature type="compositionally biased region" description="Basic residues" evidence="1">
    <location>
        <begin position="1010"/>
        <end position="1021"/>
    </location>
</feature>
<dbReference type="OMA" id="YPDPRNP"/>
<dbReference type="AlphaFoldDB" id="R7SDV9"/>
<feature type="compositionally biased region" description="Polar residues" evidence="1">
    <location>
        <begin position="268"/>
        <end position="277"/>
    </location>
</feature>
<feature type="compositionally biased region" description="Polar residues" evidence="1">
    <location>
        <begin position="681"/>
        <end position="699"/>
    </location>
</feature>
<feature type="chain" id="PRO_5004455692" evidence="2">
    <location>
        <begin position="19"/>
        <end position="1021"/>
    </location>
</feature>
<protein>
    <submittedName>
        <fullName evidence="3">Uncharacterized protein</fullName>
    </submittedName>
</protein>
<accession>R7SDV9</accession>
<feature type="compositionally biased region" description="Pro residues" evidence="1">
    <location>
        <begin position="352"/>
        <end position="361"/>
    </location>
</feature>
<evidence type="ECO:0000313" key="4">
    <source>
        <dbReference type="Proteomes" id="UP000053558"/>
    </source>
</evidence>
<gene>
    <name evidence="3" type="ORF">CONPUDRAFT_85851</name>
</gene>
<feature type="compositionally biased region" description="Basic and acidic residues" evidence="1">
    <location>
        <begin position="502"/>
        <end position="525"/>
    </location>
</feature>
<feature type="compositionally biased region" description="Basic and acidic residues" evidence="1">
    <location>
        <begin position="805"/>
        <end position="818"/>
    </location>
</feature>
<feature type="compositionally biased region" description="Polar residues" evidence="1">
    <location>
        <begin position="93"/>
        <end position="110"/>
    </location>
</feature>
<feature type="compositionally biased region" description="Basic and acidic residues" evidence="1">
    <location>
        <begin position="901"/>
        <end position="913"/>
    </location>
</feature>
<feature type="compositionally biased region" description="Basic and acidic residues" evidence="1">
    <location>
        <begin position="365"/>
        <end position="422"/>
    </location>
</feature>
<evidence type="ECO:0000256" key="1">
    <source>
        <dbReference type="SAM" id="MobiDB-lite"/>
    </source>
</evidence>
<feature type="compositionally biased region" description="Basic and acidic residues" evidence="1">
    <location>
        <begin position="789"/>
        <end position="798"/>
    </location>
</feature>